<evidence type="ECO:0000259" key="16">
    <source>
        <dbReference type="Pfam" id="PF00905"/>
    </source>
</evidence>
<keyword evidence="13" id="KW-0961">Cell wall biogenesis/degradation</keyword>
<evidence type="ECO:0000256" key="9">
    <source>
        <dbReference type="ARBA" id="ARBA00022984"/>
    </source>
</evidence>
<keyword evidence="7" id="KW-0378">Hydrolase</keyword>
<dbReference type="HOGENOM" id="CLU_006354_2_4_0"/>
<keyword evidence="8" id="KW-0133">Cell shape</keyword>
<dbReference type="AlphaFoldDB" id="D7BC56"/>
<evidence type="ECO:0000256" key="14">
    <source>
        <dbReference type="ARBA" id="ARBA00044770"/>
    </source>
</evidence>
<keyword evidence="11" id="KW-0472">Membrane</keyword>
<evidence type="ECO:0000256" key="1">
    <source>
        <dbReference type="ARBA" id="ARBA00004370"/>
    </source>
</evidence>
<organism evidence="18 19">
    <name type="scientific">Allomeiothermus silvanus (strain ATCC 700542 / DSM 9946 / NBRC 106475 / NCIMB 13440 / VI-R2)</name>
    <name type="common">Thermus silvanus</name>
    <dbReference type="NCBI Taxonomy" id="526227"/>
    <lineage>
        <taxon>Bacteria</taxon>
        <taxon>Thermotogati</taxon>
        <taxon>Deinococcota</taxon>
        <taxon>Deinococci</taxon>
        <taxon>Thermales</taxon>
        <taxon>Thermaceae</taxon>
        <taxon>Allomeiothermus</taxon>
    </lineage>
</organism>
<dbReference type="Pfam" id="PF00905">
    <property type="entry name" value="Transpeptidase"/>
    <property type="match status" value="1"/>
</dbReference>
<dbReference type="InterPro" id="IPR036950">
    <property type="entry name" value="PBP_transglycosylase"/>
</dbReference>
<dbReference type="GO" id="GO:0008658">
    <property type="term" value="F:penicillin binding"/>
    <property type="evidence" value="ECO:0007669"/>
    <property type="project" value="InterPro"/>
</dbReference>
<evidence type="ECO:0000256" key="12">
    <source>
        <dbReference type="ARBA" id="ARBA00023268"/>
    </source>
</evidence>
<evidence type="ECO:0000313" key="19">
    <source>
        <dbReference type="Proteomes" id="UP000001916"/>
    </source>
</evidence>
<evidence type="ECO:0000313" key="18">
    <source>
        <dbReference type="EMBL" id="ADH64553.1"/>
    </source>
</evidence>
<keyword evidence="10" id="KW-1133">Transmembrane helix</keyword>
<dbReference type="Proteomes" id="UP000001916">
    <property type="component" value="Chromosome"/>
</dbReference>
<dbReference type="EC" id="2.4.99.28" evidence="14"/>
<dbReference type="InterPro" id="IPR012338">
    <property type="entry name" value="Beta-lactam/transpept-like"/>
</dbReference>
<dbReference type="SUPFAM" id="SSF53955">
    <property type="entry name" value="Lysozyme-like"/>
    <property type="match status" value="1"/>
</dbReference>
<accession>D7BC56</accession>
<dbReference type="PANTHER" id="PTHR32282:SF27">
    <property type="entry name" value="PENICILLIN-BINDING PROTEIN 1A"/>
    <property type="match status" value="1"/>
</dbReference>
<evidence type="ECO:0000256" key="11">
    <source>
        <dbReference type="ARBA" id="ARBA00023136"/>
    </source>
</evidence>
<keyword evidence="19" id="KW-1185">Reference proteome</keyword>
<feature type="domain" description="Glycosyl transferase family 51" evidence="17">
    <location>
        <begin position="61"/>
        <end position="231"/>
    </location>
</feature>
<dbReference type="STRING" id="526227.Mesil_2706"/>
<comment type="subcellular location">
    <subcellularLocation>
        <location evidence="1">Membrane</location>
    </subcellularLocation>
</comment>
<dbReference type="CAZy" id="GT51">
    <property type="family name" value="Glycosyltransferase Family 51"/>
</dbReference>
<evidence type="ECO:0000256" key="4">
    <source>
        <dbReference type="ARBA" id="ARBA00022676"/>
    </source>
</evidence>
<dbReference type="GO" id="GO:0004180">
    <property type="term" value="F:carboxypeptidase activity"/>
    <property type="evidence" value="ECO:0007669"/>
    <property type="project" value="UniProtKB-KW"/>
</dbReference>
<dbReference type="Pfam" id="PF00912">
    <property type="entry name" value="Transgly"/>
    <property type="match status" value="1"/>
</dbReference>
<comment type="catalytic activity">
    <reaction evidence="15">
        <text>[GlcNAc-(1-&gt;4)-Mur2Ac(oyl-L-Ala-gamma-D-Glu-L-Lys-D-Ala-D-Ala)](n)-di-trans,octa-cis-undecaprenyl diphosphate + beta-D-GlcNAc-(1-&gt;4)-Mur2Ac(oyl-L-Ala-gamma-D-Glu-L-Lys-D-Ala-D-Ala)-di-trans,octa-cis-undecaprenyl diphosphate = [GlcNAc-(1-&gt;4)-Mur2Ac(oyl-L-Ala-gamma-D-Glu-L-Lys-D-Ala-D-Ala)](n+1)-di-trans,octa-cis-undecaprenyl diphosphate + di-trans,octa-cis-undecaprenyl diphosphate + H(+)</text>
        <dbReference type="Rhea" id="RHEA:23708"/>
        <dbReference type="Rhea" id="RHEA-COMP:9602"/>
        <dbReference type="Rhea" id="RHEA-COMP:9603"/>
        <dbReference type="ChEBI" id="CHEBI:15378"/>
        <dbReference type="ChEBI" id="CHEBI:58405"/>
        <dbReference type="ChEBI" id="CHEBI:60033"/>
        <dbReference type="ChEBI" id="CHEBI:78435"/>
        <dbReference type="EC" id="2.4.99.28"/>
    </reaction>
</comment>
<dbReference type="GO" id="GO:0030288">
    <property type="term" value="C:outer membrane-bounded periplasmic space"/>
    <property type="evidence" value="ECO:0007669"/>
    <property type="project" value="TreeGrafter"/>
</dbReference>
<keyword evidence="12" id="KW-0511">Multifunctional enzyme</keyword>
<dbReference type="SUPFAM" id="SSF56601">
    <property type="entry name" value="beta-lactamase/transpeptidase-like"/>
    <property type="match status" value="1"/>
</dbReference>
<dbReference type="GO" id="GO:0006508">
    <property type="term" value="P:proteolysis"/>
    <property type="evidence" value="ECO:0007669"/>
    <property type="project" value="UniProtKB-KW"/>
</dbReference>
<keyword evidence="9" id="KW-0573">Peptidoglycan synthesis</keyword>
<dbReference type="Gene3D" id="1.10.3810.10">
    <property type="entry name" value="Biosynthetic peptidoglycan transglycosylase-like"/>
    <property type="match status" value="1"/>
</dbReference>
<reference evidence="18 19" key="1">
    <citation type="journal article" date="2010" name="Stand. Genomic Sci.">
        <title>Complete genome sequence of Meiothermus silvanus type strain (VI-R2).</title>
        <authorList>
            <person name="Sikorski J."/>
            <person name="Tindall B.J."/>
            <person name="Lowry S."/>
            <person name="Lucas S."/>
            <person name="Nolan M."/>
            <person name="Copeland A."/>
            <person name="Glavina Del Rio T."/>
            <person name="Tice H."/>
            <person name="Cheng J.F."/>
            <person name="Han C."/>
            <person name="Pitluck S."/>
            <person name="Liolios K."/>
            <person name="Ivanova N."/>
            <person name="Mavromatis K."/>
            <person name="Mikhailova N."/>
            <person name="Pati A."/>
            <person name="Goodwin L."/>
            <person name="Chen A."/>
            <person name="Palaniappan K."/>
            <person name="Land M."/>
            <person name="Hauser L."/>
            <person name="Chang Y.J."/>
            <person name="Jeffries C.D."/>
            <person name="Rohde M."/>
            <person name="Goker M."/>
            <person name="Woyke T."/>
            <person name="Bristow J."/>
            <person name="Eisen J.A."/>
            <person name="Markowitz V."/>
            <person name="Hugenholtz P."/>
            <person name="Kyrpides N.C."/>
            <person name="Klenk H.P."/>
            <person name="Lapidus A."/>
        </authorList>
    </citation>
    <scope>NUCLEOTIDE SEQUENCE [LARGE SCALE GENOMIC DNA]</scope>
    <source>
        <strain evidence="19">ATCC 700542 / DSM 9946 / VI-R2</strain>
    </source>
</reference>
<dbReference type="EMBL" id="CP002042">
    <property type="protein sequence ID" value="ADH64553.1"/>
    <property type="molecule type" value="Genomic_DNA"/>
</dbReference>
<dbReference type="OrthoDB" id="9766909at2"/>
<keyword evidence="3" id="KW-0645">Protease</keyword>
<evidence type="ECO:0000256" key="3">
    <source>
        <dbReference type="ARBA" id="ARBA00022670"/>
    </source>
</evidence>
<keyword evidence="4" id="KW-0328">Glycosyltransferase</keyword>
<dbReference type="InterPro" id="IPR023346">
    <property type="entry name" value="Lysozyme-like_dom_sf"/>
</dbReference>
<keyword evidence="6" id="KW-0812">Transmembrane</keyword>
<dbReference type="eggNOG" id="COG0744">
    <property type="taxonomic scope" value="Bacteria"/>
</dbReference>
<dbReference type="GO" id="GO:0071555">
    <property type="term" value="P:cell wall organization"/>
    <property type="evidence" value="ECO:0007669"/>
    <property type="project" value="UniProtKB-KW"/>
</dbReference>
<dbReference type="KEGG" id="msv:Mesil_2706"/>
<feature type="domain" description="Penicillin-binding protein transpeptidase" evidence="16">
    <location>
        <begin position="344"/>
        <end position="575"/>
    </location>
</feature>
<protein>
    <recommendedName>
        <fullName evidence="14">peptidoglycan glycosyltransferase</fullName>
        <ecNumber evidence="14">2.4.99.28</ecNumber>
    </recommendedName>
</protein>
<evidence type="ECO:0000256" key="2">
    <source>
        <dbReference type="ARBA" id="ARBA00022645"/>
    </source>
</evidence>
<keyword evidence="5 18" id="KW-0808">Transferase</keyword>
<evidence type="ECO:0000256" key="13">
    <source>
        <dbReference type="ARBA" id="ARBA00023316"/>
    </source>
</evidence>
<evidence type="ECO:0000256" key="7">
    <source>
        <dbReference type="ARBA" id="ARBA00022801"/>
    </source>
</evidence>
<sequence>MRAAGMLFLAALFGGLLAGGYLFYSATRDLPTLEAFENLRLTATSTLYARDGTPIATIASVEDGRAVNRTLVRLSDVSPAAISAVVFSEDKRFYEHYGVDPVRLVGALYYIAKGDLQGGSTITTQVVKQTLLRELANERALERKLKEFPLALELERRYSKQEILEMYLNVVPWGGNAQGIQAAAEAYFGKDPAALTLAEGVYLAQLIPGPNPRYFDLKSSRARMKRQLEDMVAEGWISQAQADAAWKQPLIPNGWQAKYDDKGNLLWAKLVDPSARVLPELVKNYAPHFVLAVRAELEKRFGKEKLYGEGGLQVYTSLDLKMQEAAERAVTGARLPIGAQLALAALDPQTGQVLAMVGEKPGTGGQFNRATQAWRSPGSAIKPFVYGTALENGWTQATTVPDAPVEFRDPSQPGGVWRPKNFSGRFLNQPVTIRYALDQSLNLPAIRTADAVGVWKIGEKLKAAGFRLAGNANLSNAIGGGAEITPVGLAGAYAAFVNGGYRVEPVLITRVEDAAGRVIYQPEDNRTLLFTPQVAYLVWDMLKGYVYDLGSRSLAPVAIPGRVVGGKTGTTNDATDLWFAGASRGLVAALWIGRDDHKPQRLPNGREPSSSLVNPPIWRAFMEEALRGRPGGDFPQPSGLVARRIDLISGNPSPSGIPVLFAQEPIRNQEAAATSSLPASPSTPAVPAASQTVALDRLTGCLAGPDTPPDRMIYRQVAPERVDSYRCP</sequence>
<evidence type="ECO:0000259" key="17">
    <source>
        <dbReference type="Pfam" id="PF00912"/>
    </source>
</evidence>
<evidence type="ECO:0000256" key="6">
    <source>
        <dbReference type="ARBA" id="ARBA00022692"/>
    </source>
</evidence>
<dbReference type="Gene3D" id="3.40.710.10">
    <property type="entry name" value="DD-peptidase/beta-lactamase superfamily"/>
    <property type="match status" value="1"/>
</dbReference>
<gene>
    <name evidence="18" type="ordered locus">Mesil_2706</name>
</gene>
<dbReference type="InterPro" id="IPR001460">
    <property type="entry name" value="PCN-bd_Tpept"/>
</dbReference>
<dbReference type="InterPro" id="IPR001264">
    <property type="entry name" value="Glyco_trans_51"/>
</dbReference>
<dbReference type="RefSeq" id="WP_013159090.1">
    <property type="nucleotide sequence ID" value="NC_014212.1"/>
</dbReference>
<evidence type="ECO:0000256" key="5">
    <source>
        <dbReference type="ARBA" id="ARBA00022679"/>
    </source>
</evidence>
<dbReference type="GO" id="GO:0008360">
    <property type="term" value="P:regulation of cell shape"/>
    <property type="evidence" value="ECO:0007669"/>
    <property type="project" value="UniProtKB-KW"/>
</dbReference>
<dbReference type="PANTHER" id="PTHR32282">
    <property type="entry name" value="BINDING PROTEIN TRANSPEPTIDASE, PUTATIVE-RELATED"/>
    <property type="match status" value="1"/>
</dbReference>
<proteinExistence type="predicted"/>
<evidence type="ECO:0000256" key="8">
    <source>
        <dbReference type="ARBA" id="ARBA00022960"/>
    </source>
</evidence>
<dbReference type="GO" id="GO:0008955">
    <property type="term" value="F:peptidoglycan glycosyltransferase activity"/>
    <property type="evidence" value="ECO:0007669"/>
    <property type="project" value="UniProtKB-EC"/>
</dbReference>
<dbReference type="GO" id="GO:0009252">
    <property type="term" value="P:peptidoglycan biosynthetic process"/>
    <property type="evidence" value="ECO:0007669"/>
    <property type="project" value="UniProtKB-KW"/>
</dbReference>
<dbReference type="GO" id="GO:0016020">
    <property type="term" value="C:membrane"/>
    <property type="evidence" value="ECO:0007669"/>
    <property type="project" value="UniProtKB-SubCell"/>
</dbReference>
<evidence type="ECO:0000256" key="10">
    <source>
        <dbReference type="ARBA" id="ARBA00022989"/>
    </source>
</evidence>
<evidence type="ECO:0000256" key="15">
    <source>
        <dbReference type="ARBA" id="ARBA00049902"/>
    </source>
</evidence>
<keyword evidence="2" id="KW-0121">Carboxypeptidase</keyword>
<dbReference type="InterPro" id="IPR050396">
    <property type="entry name" value="Glycosyltr_51/Transpeptidase"/>
</dbReference>
<name>D7BC56_ALLS1</name>